<keyword evidence="2" id="KW-0809">Transit peptide</keyword>
<feature type="repeat" description="PPR" evidence="3">
    <location>
        <begin position="235"/>
        <end position="265"/>
    </location>
</feature>
<accession>A0A0D9X0Z6</accession>
<dbReference type="Pfam" id="PF01535">
    <property type="entry name" value="PPR"/>
    <property type="match status" value="6"/>
</dbReference>
<evidence type="ECO:0000256" key="1">
    <source>
        <dbReference type="ARBA" id="ARBA00022737"/>
    </source>
</evidence>
<evidence type="ECO:0000313" key="5">
    <source>
        <dbReference type="EnsemblPlants" id="LPERR07G17810.1"/>
    </source>
</evidence>
<reference evidence="5" key="3">
    <citation type="submission" date="2015-04" db="UniProtKB">
        <authorList>
            <consortium name="EnsemblPlants"/>
        </authorList>
    </citation>
    <scope>IDENTIFICATION</scope>
</reference>
<dbReference type="NCBIfam" id="TIGR00756">
    <property type="entry name" value="PPR"/>
    <property type="match status" value="6"/>
</dbReference>
<sequence length="895" mass="97897">MPPWPPPPPSTAVAALPSQCSLLLRRLAERRHSPSPTCPTSFLRALRRLHARLLTADLLHAPSHPHLTLRLIHLYTLSPDLAAAAALFRHDPGPVAATSLVSAHAAAGRLRDAASFFDAVPPPRRDTVLHNAVISAFARASLAAPAVSVFRTLLGSGSSTLRPDDYSFTALLSAVGQMHDLAASHCTQLHCSVIKSGAATALSVSNALIALYMKCDTPAASLDARKVLDEMPDRDELTWTTMVVGYVRRGDVNAARSVFEEVDGKFDVVWNAMISGYVQSGMFADAFELFRRMVSEKVPLDEFTFTSVLSACANAGLFVYGKSVHGQIIRLQPNFVPDAALPVNNALVTLYSKGGKIVVAKRIFDAMKLKDVVSWNTILSGYIDSGCLDKAAEVFKAIPYKNDLSWMVMVSGYVHGGLSEHALKLFNQMRAEDVKPCDYTYAGAIAACGELGALKHGKQLHAHLVQCGFEASNSAGNALITMYAKCGAVKDARLVFLVMPNVDSVSWNAMISALGQHGHGREALELFDQMVAEGIDPDRISFLTILTACNHAGLVDEGFYYFESMKRDFGISPGEDHYARLIDLLGRAGRIGEARDLIKTMPFEPTAPIWEAILSGCRTNGDMKFGAYAADQLFRMIPQHDGTYILLSNTYSAAGRWVDAAKVRKLMRDRGVKKEPGCSWIEVGSKTHVFLVGDTKHPEAQEVHQSLEVINARMRKLGYVPDTKFVLHDMEPHEKEYVLFAHSEKLAVGFGLLKLPPGATITVLKNLRICGDCHTAMMFMSKAVGREIVVRDVRRFHHFKDGECSCAGRLMHSNGTMGIRVTVLSLIIFHKSFSVPYCHVTIQCLNDEGSRSSIGNGELGTDGRNASRSRELCKVFGRPHYTISSFDDTYLTPDC</sequence>
<dbReference type="Pfam" id="PF20431">
    <property type="entry name" value="E_motif"/>
    <property type="match status" value="1"/>
</dbReference>
<keyword evidence="6" id="KW-1185">Reference proteome</keyword>
<feature type="repeat" description="PPR" evidence="3">
    <location>
        <begin position="266"/>
        <end position="300"/>
    </location>
</feature>
<dbReference type="FunFam" id="1.25.40.10:FF:001051">
    <property type="entry name" value="Pentatricopeptide repeat-containing protein"/>
    <property type="match status" value="1"/>
</dbReference>
<name>A0A0D9X0Z6_9ORYZ</name>
<reference evidence="6" key="2">
    <citation type="submission" date="2013-12" db="EMBL/GenBank/DDBJ databases">
        <authorList>
            <person name="Yu Y."/>
            <person name="Lee S."/>
            <person name="de Baynast K."/>
            <person name="Wissotski M."/>
            <person name="Liu L."/>
            <person name="Talag J."/>
            <person name="Goicoechea J."/>
            <person name="Angelova A."/>
            <person name="Jetty R."/>
            <person name="Kudrna D."/>
            <person name="Golser W."/>
            <person name="Rivera L."/>
            <person name="Zhang J."/>
            <person name="Wing R."/>
        </authorList>
    </citation>
    <scope>NUCLEOTIDE SEQUENCE</scope>
</reference>
<feature type="domain" description="DYW" evidence="4">
    <location>
        <begin position="718"/>
        <end position="808"/>
    </location>
</feature>
<dbReference type="FunFam" id="1.25.40.10:FF:000677">
    <property type="entry name" value="Pentatricopeptide repeat-containing protein"/>
    <property type="match status" value="1"/>
</dbReference>
<dbReference type="Pfam" id="PF14432">
    <property type="entry name" value="DYW_deaminase"/>
    <property type="match status" value="1"/>
</dbReference>
<feature type="repeat" description="PPR" evidence="3">
    <location>
        <begin position="371"/>
        <end position="401"/>
    </location>
</feature>
<dbReference type="EnsemblPlants" id="LPERR07G17810.1">
    <property type="protein sequence ID" value="LPERR07G17810.1"/>
    <property type="gene ID" value="LPERR07G17810"/>
</dbReference>
<dbReference type="Gene3D" id="1.25.40.10">
    <property type="entry name" value="Tetratricopeptide repeat domain"/>
    <property type="match status" value="4"/>
</dbReference>
<feature type="repeat" description="PPR" evidence="3">
    <location>
        <begin position="402"/>
        <end position="436"/>
    </location>
</feature>
<dbReference type="AlphaFoldDB" id="A0A0D9X0Z6"/>
<dbReference type="Gramene" id="LPERR07G17810.1">
    <property type="protein sequence ID" value="LPERR07G17810.1"/>
    <property type="gene ID" value="LPERR07G17810"/>
</dbReference>
<dbReference type="InterPro" id="IPR011990">
    <property type="entry name" value="TPR-like_helical_dom_sf"/>
</dbReference>
<evidence type="ECO:0000256" key="3">
    <source>
        <dbReference type="PROSITE-ProRule" id="PRU00708"/>
    </source>
</evidence>
<dbReference type="PANTHER" id="PTHR47926:SF541">
    <property type="entry name" value="DYW DOMAIN-CONTAINING PROTEIN"/>
    <property type="match status" value="1"/>
</dbReference>
<dbReference type="GO" id="GO:0003723">
    <property type="term" value="F:RNA binding"/>
    <property type="evidence" value="ECO:0007669"/>
    <property type="project" value="InterPro"/>
</dbReference>
<dbReference type="eggNOG" id="KOG4197">
    <property type="taxonomic scope" value="Eukaryota"/>
</dbReference>
<evidence type="ECO:0000313" key="6">
    <source>
        <dbReference type="Proteomes" id="UP000032180"/>
    </source>
</evidence>
<dbReference type="STRING" id="77586.A0A0D9X0Z6"/>
<dbReference type="Pfam" id="PF13041">
    <property type="entry name" value="PPR_2"/>
    <property type="match status" value="2"/>
</dbReference>
<reference evidence="5 6" key="1">
    <citation type="submission" date="2012-08" db="EMBL/GenBank/DDBJ databases">
        <title>Oryza genome evolution.</title>
        <authorList>
            <person name="Wing R.A."/>
        </authorList>
    </citation>
    <scope>NUCLEOTIDE SEQUENCE</scope>
</reference>
<dbReference type="InterPro" id="IPR002885">
    <property type="entry name" value="PPR_rpt"/>
</dbReference>
<dbReference type="GO" id="GO:0008270">
    <property type="term" value="F:zinc ion binding"/>
    <property type="evidence" value="ECO:0007669"/>
    <property type="project" value="InterPro"/>
</dbReference>
<evidence type="ECO:0000256" key="2">
    <source>
        <dbReference type="ARBA" id="ARBA00022946"/>
    </source>
</evidence>
<protein>
    <recommendedName>
        <fullName evidence="4">DYW domain-containing protein</fullName>
    </recommendedName>
</protein>
<dbReference type="PANTHER" id="PTHR47926">
    <property type="entry name" value="PENTATRICOPEPTIDE REPEAT-CONTAINING PROTEIN"/>
    <property type="match status" value="1"/>
</dbReference>
<dbReference type="FunFam" id="1.25.40.10:FF:000566">
    <property type="entry name" value="Pentatricopeptide repeat-containing protein"/>
    <property type="match status" value="1"/>
</dbReference>
<keyword evidence="1" id="KW-0677">Repeat</keyword>
<dbReference type="InterPro" id="IPR046848">
    <property type="entry name" value="E_motif"/>
</dbReference>
<dbReference type="PROSITE" id="PS51375">
    <property type="entry name" value="PPR"/>
    <property type="match status" value="5"/>
</dbReference>
<proteinExistence type="predicted"/>
<dbReference type="Proteomes" id="UP000032180">
    <property type="component" value="Chromosome 7"/>
</dbReference>
<dbReference type="InterPro" id="IPR032867">
    <property type="entry name" value="DYW_dom"/>
</dbReference>
<organism evidence="5 6">
    <name type="scientific">Leersia perrieri</name>
    <dbReference type="NCBI Taxonomy" id="77586"/>
    <lineage>
        <taxon>Eukaryota</taxon>
        <taxon>Viridiplantae</taxon>
        <taxon>Streptophyta</taxon>
        <taxon>Embryophyta</taxon>
        <taxon>Tracheophyta</taxon>
        <taxon>Spermatophyta</taxon>
        <taxon>Magnoliopsida</taxon>
        <taxon>Liliopsida</taxon>
        <taxon>Poales</taxon>
        <taxon>Poaceae</taxon>
        <taxon>BOP clade</taxon>
        <taxon>Oryzoideae</taxon>
        <taxon>Oryzeae</taxon>
        <taxon>Oryzinae</taxon>
        <taxon>Leersia</taxon>
    </lineage>
</organism>
<dbReference type="HOGENOM" id="CLU_002706_15_5_1"/>
<dbReference type="GO" id="GO:0009451">
    <property type="term" value="P:RNA modification"/>
    <property type="evidence" value="ECO:0007669"/>
    <property type="project" value="InterPro"/>
</dbReference>
<evidence type="ECO:0000259" key="4">
    <source>
        <dbReference type="Pfam" id="PF14432"/>
    </source>
</evidence>
<feature type="repeat" description="PPR" evidence="3">
    <location>
        <begin position="503"/>
        <end position="537"/>
    </location>
</feature>
<dbReference type="InterPro" id="IPR046960">
    <property type="entry name" value="PPR_At4g14850-like_plant"/>
</dbReference>